<accession>A0A5E6M7Q9</accession>
<organism evidence="2 3">
    <name type="scientific">Methylacidimicrobium tartarophylax</name>
    <dbReference type="NCBI Taxonomy" id="1041768"/>
    <lineage>
        <taxon>Bacteria</taxon>
        <taxon>Pseudomonadati</taxon>
        <taxon>Verrucomicrobiota</taxon>
        <taxon>Methylacidimicrobium</taxon>
    </lineage>
</organism>
<protein>
    <submittedName>
        <fullName evidence="2">Uncharacterized protein</fullName>
    </submittedName>
</protein>
<feature type="compositionally biased region" description="Polar residues" evidence="1">
    <location>
        <begin position="227"/>
        <end position="236"/>
    </location>
</feature>
<feature type="region of interest" description="Disordered" evidence="1">
    <location>
        <begin position="33"/>
        <end position="244"/>
    </location>
</feature>
<feature type="compositionally biased region" description="Low complexity" evidence="1">
    <location>
        <begin position="35"/>
        <end position="51"/>
    </location>
</feature>
<evidence type="ECO:0000313" key="3">
    <source>
        <dbReference type="Proteomes" id="UP000334923"/>
    </source>
</evidence>
<dbReference type="AlphaFoldDB" id="A0A5E6M7Q9"/>
<dbReference type="OrthoDB" id="9856176at2"/>
<name>A0A5E6M7Q9_9BACT</name>
<dbReference type="EMBL" id="CABFVA020000018">
    <property type="protein sequence ID" value="VVM05286.1"/>
    <property type="molecule type" value="Genomic_DNA"/>
</dbReference>
<feature type="compositionally biased region" description="Low complexity" evidence="1">
    <location>
        <begin position="172"/>
        <end position="181"/>
    </location>
</feature>
<keyword evidence="3" id="KW-1185">Reference proteome</keyword>
<reference evidence="2 3" key="1">
    <citation type="submission" date="2019-09" db="EMBL/GenBank/DDBJ databases">
        <authorList>
            <person name="Cremers G."/>
        </authorList>
    </citation>
    <scope>NUCLEOTIDE SEQUENCE [LARGE SCALE GENOMIC DNA]</scope>
    <source>
        <strain evidence="2">4A</strain>
    </source>
</reference>
<dbReference type="Proteomes" id="UP000334923">
    <property type="component" value="Unassembled WGS sequence"/>
</dbReference>
<sequence length="447" mass="46572">MRSRGVWTSCLLLWATLLAPEGRLRSYGQISVPPAEEAASSQAASEGGSSSIPSTPFPYQAAVVDPADLNTAPSGSDGLPQVGATVQASQSPSPAPDSSGDAGLVNNSAMPGGASASAPTAPTDGAPSAVSDPGVASGFGDASGSGAASGAAQDGSTAPTTANTCCPPPPGQQNGAQGPQKPKADGPRYGPDGNIIPEYTEGQGPEDEARSHELKQSLFGKGRHPSANGSQSQTQIFPPPASLPEQLDPVNQLVVAQLQRELQNGALTQELCLDSVFRLYASVGAPIDSRIQALNTKGANHDELVEKLKKQHKSPWPLQLTPQESAIANDLAQGRLDWTDPNLQWSLDPQQSGDICLFPGYWKVTKDNNNKTVSTHVPGHVGIVLFNANKNEWEFVSTNNGDSNSKVIPGWTVDSLDDDTSDWYAKSGGQMPQFFHWIGPVPSTSGP</sequence>
<feature type="compositionally biased region" description="Low complexity" evidence="1">
    <location>
        <begin position="87"/>
        <end position="165"/>
    </location>
</feature>
<evidence type="ECO:0000256" key="1">
    <source>
        <dbReference type="SAM" id="MobiDB-lite"/>
    </source>
</evidence>
<gene>
    <name evidence="2" type="ORF">MAMT_00560</name>
</gene>
<evidence type="ECO:0000313" key="2">
    <source>
        <dbReference type="EMBL" id="VVM05286.1"/>
    </source>
</evidence>
<dbReference type="RefSeq" id="WP_142659427.1">
    <property type="nucleotide sequence ID" value="NZ_CABFVA020000018.1"/>
</dbReference>
<proteinExistence type="predicted"/>